<sequence length="99" mass="12039">MNDEVWRDEQKVNKMRELLKEFFEINERHGTDRKIIWDTSKAYMRGIGIQQMARIRKDKAKDTMEINKQIREKEKELLKNPKQESIIQNIKNVQSQLHK</sequence>
<evidence type="ECO:0000313" key="1">
    <source>
        <dbReference type="EMBL" id="CAI5783033.1"/>
    </source>
</evidence>
<keyword evidence="2" id="KW-1185">Reference proteome</keyword>
<protein>
    <submittedName>
        <fullName evidence="1">Uncharacterized protein</fullName>
    </submittedName>
</protein>
<dbReference type="AlphaFoldDB" id="A0AA35KTN3"/>
<gene>
    <name evidence="1" type="ORF">PODLI_1B028489</name>
</gene>
<evidence type="ECO:0000313" key="2">
    <source>
        <dbReference type="Proteomes" id="UP001178461"/>
    </source>
</evidence>
<accession>A0AA35KTN3</accession>
<name>A0AA35KTN3_9SAUR</name>
<reference evidence="1" key="1">
    <citation type="submission" date="2022-12" db="EMBL/GenBank/DDBJ databases">
        <authorList>
            <person name="Alioto T."/>
            <person name="Alioto T."/>
            <person name="Gomez Garrido J."/>
        </authorList>
    </citation>
    <scope>NUCLEOTIDE SEQUENCE</scope>
</reference>
<proteinExistence type="predicted"/>
<organism evidence="1 2">
    <name type="scientific">Podarcis lilfordi</name>
    <name type="common">Lilford's wall lizard</name>
    <dbReference type="NCBI Taxonomy" id="74358"/>
    <lineage>
        <taxon>Eukaryota</taxon>
        <taxon>Metazoa</taxon>
        <taxon>Chordata</taxon>
        <taxon>Craniata</taxon>
        <taxon>Vertebrata</taxon>
        <taxon>Euteleostomi</taxon>
        <taxon>Lepidosauria</taxon>
        <taxon>Squamata</taxon>
        <taxon>Bifurcata</taxon>
        <taxon>Unidentata</taxon>
        <taxon>Episquamata</taxon>
        <taxon>Laterata</taxon>
        <taxon>Lacertibaenia</taxon>
        <taxon>Lacertidae</taxon>
        <taxon>Podarcis</taxon>
    </lineage>
</organism>
<dbReference type="EMBL" id="OX395133">
    <property type="protein sequence ID" value="CAI5783033.1"/>
    <property type="molecule type" value="Genomic_DNA"/>
</dbReference>
<dbReference type="Proteomes" id="UP001178461">
    <property type="component" value="Chromosome 8"/>
</dbReference>